<dbReference type="Gene3D" id="2.70.160.11">
    <property type="entry name" value="Hnrnp arginine n-methyltransferase1"/>
    <property type="match status" value="1"/>
</dbReference>
<evidence type="ECO:0000313" key="1">
    <source>
        <dbReference type="EMBL" id="MBW0565839.1"/>
    </source>
</evidence>
<protein>
    <submittedName>
        <fullName evidence="1">Uncharacterized protein</fullName>
    </submittedName>
</protein>
<sequence length="66" mass="7363">MCRFGLVTNLFPFPLVPTPNTLIGDVIQGAISIRPNAKNHRDLDIDFELEWGGENASSDRLSYKMA</sequence>
<accession>A0A9Q3JQD7</accession>
<reference evidence="1" key="1">
    <citation type="submission" date="2021-03" db="EMBL/GenBank/DDBJ databases">
        <title>Draft genome sequence of rust myrtle Austropuccinia psidii MF-1, a brazilian biotype.</title>
        <authorList>
            <person name="Quecine M.C."/>
            <person name="Pachon D.M.R."/>
            <person name="Bonatelli M.L."/>
            <person name="Correr F.H."/>
            <person name="Franceschini L.M."/>
            <person name="Leite T.F."/>
            <person name="Margarido G.R.A."/>
            <person name="Almeida C.A."/>
            <person name="Ferrarezi J.A."/>
            <person name="Labate C.A."/>
        </authorList>
    </citation>
    <scope>NUCLEOTIDE SEQUENCE</scope>
    <source>
        <strain evidence="1">MF-1</strain>
    </source>
</reference>
<keyword evidence="2" id="KW-1185">Reference proteome</keyword>
<dbReference type="EMBL" id="AVOT02078085">
    <property type="protein sequence ID" value="MBW0565839.1"/>
    <property type="molecule type" value="Genomic_DNA"/>
</dbReference>
<comment type="caution">
    <text evidence="1">The sequence shown here is derived from an EMBL/GenBank/DDBJ whole genome shotgun (WGS) entry which is preliminary data.</text>
</comment>
<organism evidence="1 2">
    <name type="scientific">Austropuccinia psidii MF-1</name>
    <dbReference type="NCBI Taxonomy" id="1389203"/>
    <lineage>
        <taxon>Eukaryota</taxon>
        <taxon>Fungi</taxon>
        <taxon>Dikarya</taxon>
        <taxon>Basidiomycota</taxon>
        <taxon>Pucciniomycotina</taxon>
        <taxon>Pucciniomycetes</taxon>
        <taxon>Pucciniales</taxon>
        <taxon>Sphaerophragmiaceae</taxon>
        <taxon>Austropuccinia</taxon>
    </lineage>
</organism>
<dbReference type="AlphaFoldDB" id="A0A9Q3JQD7"/>
<gene>
    <name evidence="1" type="ORF">O181_105554</name>
</gene>
<evidence type="ECO:0000313" key="2">
    <source>
        <dbReference type="Proteomes" id="UP000765509"/>
    </source>
</evidence>
<proteinExistence type="predicted"/>
<dbReference type="OrthoDB" id="7848332at2759"/>
<name>A0A9Q3JQD7_9BASI</name>
<dbReference type="Proteomes" id="UP000765509">
    <property type="component" value="Unassembled WGS sequence"/>
</dbReference>